<reference evidence="19" key="1">
    <citation type="submission" date="2017-02" db="EMBL/GenBank/DDBJ databases">
        <authorList>
            <person name="Varghese N."/>
            <person name="Submissions S."/>
        </authorList>
    </citation>
    <scope>NUCLEOTIDE SEQUENCE [LARGE SCALE GENOMIC DNA]</scope>
    <source>
        <strain evidence="19">USBA 369</strain>
    </source>
</reference>
<evidence type="ECO:0000256" key="11">
    <source>
        <dbReference type="ARBA" id="ARBA00023014"/>
    </source>
</evidence>
<sequence length="398" mass="42179">MRRVYLDNNATTQTRPEVVAAMLPFFTEDYGNPSSGHRFGAAAADAVQKARRSLQALIGAAREDEILFTSGGTESDNAVLRAALCIDPGRTEIVTSAVEHPAVLRPCAALKQQGVSVRVVPVDRQGRLDIDAYRAALGPKTALVSLMWANNETGTIFPVEGLAEIAHAAGALFHTDAVQAVGKVPVALAGTEIDMLSLSAHKFGGPKGVGALYVRRGVAFEPLIRGGRQQRGRRAGTENVPAIVGLGKAAELAQAGLAERMRRVARLRDRLETELVRRVGSCLILGDPYDRLANTSCIAFEFVDAEAILMHLDRQGIAASAGSACASGTIEPSHVLRAMAVPFMAAHGAIRFSLGEDTTGEEVDRVLDVLPGIVARLRGVSPFWPTDGAPQSALQPRA</sequence>
<dbReference type="NCBIfam" id="TIGR03402">
    <property type="entry name" value="FeS_nifS"/>
    <property type="match status" value="1"/>
</dbReference>
<dbReference type="Gene3D" id="3.90.1150.10">
    <property type="entry name" value="Aspartate Aminotransferase, domain 1"/>
    <property type="match status" value="1"/>
</dbReference>
<dbReference type="Gene3D" id="1.10.260.50">
    <property type="match status" value="1"/>
</dbReference>
<dbReference type="Gene3D" id="3.40.640.10">
    <property type="entry name" value="Type I PLP-dependent aspartate aminotransferase-like (Major domain)"/>
    <property type="match status" value="1"/>
</dbReference>
<evidence type="ECO:0000259" key="17">
    <source>
        <dbReference type="Pfam" id="PF00266"/>
    </source>
</evidence>
<keyword evidence="11 16" id="KW-0411">Iron-sulfur</keyword>
<dbReference type="InterPro" id="IPR000192">
    <property type="entry name" value="Aminotrans_V_dom"/>
</dbReference>
<evidence type="ECO:0000256" key="9">
    <source>
        <dbReference type="ARBA" id="ARBA00022898"/>
    </source>
</evidence>
<dbReference type="InterPro" id="IPR015422">
    <property type="entry name" value="PyrdxlP-dep_Trfase_small"/>
</dbReference>
<dbReference type="GO" id="GO:0051536">
    <property type="term" value="F:iron-sulfur cluster binding"/>
    <property type="evidence" value="ECO:0007669"/>
    <property type="project" value="UniProtKB-KW"/>
</dbReference>
<evidence type="ECO:0000256" key="10">
    <source>
        <dbReference type="ARBA" id="ARBA00023004"/>
    </source>
</evidence>
<dbReference type="InterPro" id="IPR017772">
    <property type="entry name" value="Cys_deSase_NifS_bac/arc"/>
</dbReference>
<comment type="subunit">
    <text evidence="4">Homodimer.</text>
</comment>
<evidence type="ECO:0000313" key="18">
    <source>
        <dbReference type="EMBL" id="SKA24700.1"/>
    </source>
</evidence>
<evidence type="ECO:0000256" key="15">
    <source>
        <dbReference type="RuleBase" id="RU004504"/>
    </source>
</evidence>
<keyword evidence="19" id="KW-1185">Reference proteome</keyword>
<evidence type="ECO:0000256" key="7">
    <source>
        <dbReference type="ARBA" id="ARBA00022679"/>
    </source>
</evidence>
<keyword evidence="8 16" id="KW-0479">Metal-binding</keyword>
<dbReference type="SUPFAM" id="SSF53383">
    <property type="entry name" value="PLP-dependent transferases"/>
    <property type="match status" value="1"/>
</dbReference>
<evidence type="ECO:0000256" key="4">
    <source>
        <dbReference type="ARBA" id="ARBA00011738"/>
    </source>
</evidence>
<dbReference type="GO" id="GO:0006520">
    <property type="term" value="P:amino acid metabolic process"/>
    <property type="evidence" value="ECO:0007669"/>
    <property type="project" value="InterPro"/>
</dbReference>
<accession>A0A1T4S8S3</accession>
<organism evidence="18 19">
    <name type="scientific">Consotaella salsifontis</name>
    <dbReference type="NCBI Taxonomy" id="1365950"/>
    <lineage>
        <taxon>Bacteria</taxon>
        <taxon>Pseudomonadati</taxon>
        <taxon>Pseudomonadota</taxon>
        <taxon>Alphaproteobacteria</taxon>
        <taxon>Hyphomicrobiales</taxon>
        <taxon>Aurantimonadaceae</taxon>
        <taxon>Consotaella</taxon>
    </lineage>
</organism>
<keyword evidence="10 16" id="KW-0408">Iron</keyword>
<dbReference type="RefSeq" id="WP_078709055.1">
    <property type="nucleotide sequence ID" value="NZ_FUXL01000009.1"/>
</dbReference>
<dbReference type="FunFam" id="3.40.640.10:FF:000084">
    <property type="entry name" value="IscS-like cysteine desulfurase"/>
    <property type="match status" value="1"/>
</dbReference>
<evidence type="ECO:0000256" key="2">
    <source>
        <dbReference type="ARBA" id="ARBA00003120"/>
    </source>
</evidence>
<dbReference type="AlphaFoldDB" id="A0A1T4S8S3"/>
<protein>
    <recommendedName>
        <fullName evidence="6 16">Cysteine desulfurase</fullName>
        <ecNumber evidence="5 16">2.8.1.7</ecNumber>
    </recommendedName>
    <alternativeName>
        <fullName evidence="13 16">Nitrogenase metalloclusters biosynthesis protein NifS</fullName>
    </alternativeName>
</protein>
<evidence type="ECO:0000256" key="5">
    <source>
        <dbReference type="ARBA" id="ARBA00012239"/>
    </source>
</evidence>
<evidence type="ECO:0000256" key="3">
    <source>
        <dbReference type="ARBA" id="ARBA00006490"/>
    </source>
</evidence>
<dbReference type="GO" id="GO:0030170">
    <property type="term" value="F:pyridoxal phosphate binding"/>
    <property type="evidence" value="ECO:0007669"/>
    <property type="project" value="InterPro"/>
</dbReference>
<dbReference type="PANTHER" id="PTHR11601">
    <property type="entry name" value="CYSTEINE DESULFURYLASE FAMILY MEMBER"/>
    <property type="match status" value="1"/>
</dbReference>
<comment type="function">
    <text evidence="2">Catalyzes the removal of elemental sulfur atoms from cysteine to produce alanine. Seems to participate in the biosynthesis of the nitrogenase metalloclusters by providing the inorganic sulfur required for the Fe-S core formation.</text>
</comment>
<dbReference type="GO" id="GO:0046872">
    <property type="term" value="F:metal ion binding"/>
    <property type="evidence" value="ECO:0007669"/>
    <property type="project" value="UniProtKB-KW"/>
</dbReference>
<gene>
    <name evidence="18" type="ORF">SAMN05428963_109120</name>
</gene>
<evidence type="ECO:0000256" key="8">
    <source>
        <dbReference type="ARBA" id="ARBA00022723"/>
    </source>
</evidence>
<evidence type="ECO:0000256" key="6">
    <source>
        <dbReference type="ARBA" id="ARBA00013558"/>
    </source>
</evidence>
<dbReference type="GO" id="GO:0031071">
    <property type="term" value="F:cysteine desulfurase activity"/>
    <property type="evidence" value="ECO:0007669"/>
    <property type="project" value="UniProtKB-EC"/>
</dbReference>
<comment type="similarity">
    <text evidence="3 16">Belongs to the class-V pyridoxal-phosphate-dependent aminotransferase family. NifS/IscS subfamily.</text>
</comment>
<dbReference type="InterPro" id="IPR015424">
    <property type="entry name" value="PyrdxlP-dep_Trfase"/>
</dbReference>
<proteinExistence type="inferred from homology"/>
<dbReference type="InterPro" id="IPR020578">
    <property type="entry name" value="Aminotrans_V_PyrdxlP_BS"/>
</dbReference>
<evidence type="ECO:0000313" key="19">
    <source>
        <dbReference type="Proteomes" id="UP000190135"/>
    </source>
</evidence>
<dbReference type="Pfam" id="PF00266">
    <property type="entry name" value="Aminotran_5"/>
    <property type="match status" value="1"/>
</dbReference>
<feature type="domain" description="Aminotransferase class V" evidence="17">
    <location>
        <begin position="4"/>
        <end position="366"/>
    </location>
</feature>
<dbReference type="EC" id="2.8.1.7" evidence="5 16"/>
<evidence type="ECO:0000256" key="14">
    <source>
        <dbReference type="ARBA" id="ARBA00050776"/>
    </source>
</evidence>
<evidence type="ECO:0000256" key="16">
    <source>
        <dbReference type="RuleBase" id="RU364075"/>
    </source>
</evidence>
<dbReference type="Proteomes" id="UP000190135">
    <property type="component" value="Unassembled WGS sequence"/>
</dbReference>
<comment type="cofactor">
    <cofactor evidence="1 15">
        <name>pyridoxal 5'-phosphate</name>
        <dbReference type="ChEBI" id="CHEBI:597326"/>
    </cofactor>
</comment>
<evidence type="ECO:0000256" key="12">
    <source>
        <dbReference type="ARBA" id="ARBA00023231"/>
    </source>
</evidence>
<keyword evidence="9 16" id="KW-0663">Pyridoxal phosphate</keyword>
<keyword evidence="7 16" id="KW-0808">Transferase</keyword>
<dbReference type="STRING" id="1365950.SAMN05428963_109120"/>
<evidence type="ECO:0000256" key="1">
    <source>
        <dbReference type="ARBA" id="ARBA00001933"/>
    </source>
</evidence>
<dbReference type="InterPro" id="IPR015421">
    <property type="entry name" value="PyrdxlP-dep_Trfase_major"/>
</dbReference>
<evidence type="ECO:0000256" key="13">
    <source>
        <dbReference type="ARBA" id="ARBA00031911"/>
    </source>
</evidence>
<name>A0A1T4S8S3_9HYPH</name>
<dbReference type="OrthoDB" id="9808002at2"/>
<dbReference type="EMBL" id="FUXL01000009">
    <property type="protein sequence ID" value="SKA24700.1"/>
    <property type="molecule type" value="Genomic_DNA"/>
</dbReference>
<keyword evidence="12" id="KW-0535">Nitrogen fixation</keyword>
<dbReference type="PROSITE" id="PS00595">
    <property type="entry name" value="AA_TRANSFER_CLASS_5"/>
    <property type="match status" value="1"/>
</dbReference>
<comment type="catalytic activity">
    <reaction evidence="14 16">
        <text>(sulfur carrier)-H + L-cysteine = (sulfur carrier)-SH + L-alanine</text>
        <dbReference type="Rhea" id="RHEA:43892"/>
        <dbReference type="Rhea" id="RHEA-COMP:14737"/>
        <dbReference type="Rhea" id="RHEA-COMP:14739"/>
        <dbReference type="ChEBI" id="CHEBI:29917"/>
        <dbReference type="ChEBI" id="CHEBI:35235"/>
        <dbReference type="ChEBI" id="CHEBI:57972"/>
        <dbReference type="ChEBI" id="CHEBI:64428"/>
        <dbReference type="EC" id="2.8.1.7"/>
    </reaction>
</comment>
<dbReference type="PANTHER" id="PTHR11601:SF34">
    <property type="entry name" value="CYSTEINE DESULFURASE"/>
    <property type="match status" value="1"/>
</dbReference>
<dbReference type="InterPro" id="IPR016454">
    <property type="entry name" value="Cysteine_dSase"/>
</dbReference>
<dbReference type="PIRSF" id="PIRSF005572">
    <property type="entry name" value="NifS"/>
    <property type="match status" value="1"/>
</dbReference>